<dbReference type="PhylomeDB" id="Q16G62"/>
<dbReference type="GO" id="GO:0016020">
    <property type="term" value="C:membrane"/>
    <property type="evidence" value="ECO:0007669"/>
    <property type="project" value="InterPro"/>
</dbReference>
<dbReference type="PROSITE" id="PS51227">
    <property type="entry name" value="SPR"/>
    <property type="match status" value="1"/>
</dbReference>
<dbReference type="AlphaFoldDB" id="Q16G62"/>
<dbReference type="GO" id="GO:0046580">
    <property type="term" value="P:negative regulation of Ras protein signal transduction"/>
    <property type="evidence" value="ECO:0007669"/>
    <property type="project" value="TreeGrafter"/>
</dbReference>
<dbReference type="STRING" id="7159.Q16G62"/>
<feature type="compositionally biased region" description="Low complexity" evidence="2">
    <location>
        <begin position="287"/>
        <end position="302"/>
    </location>
</feature>
<reference evidence="3" key="3">
    <citation type="submission" date="2012-09" db="EMBL/GenBank/DDBJ databases">
        <authorList>
            <consortium name="VectorBase"/>
        </authorList>
    </citation>
    <scope>NUCLEOTIDE SEQUENCE</scope>
    <source>
        <strain evidence="3">Liverpool</strain>
    </source>
</reference>
<dbReference type="GO" id="GO:0005829">
    <property type="term" value="C:cytosol"/>
    <property type="evidence" value="ECO:0007669"/>
    <property type="project" value="TreeGrafter"/>
</dbReference>
<dbReference type="InterPro" id="IPR007875">
    <property type="entry name" value="Sprouty"/>
</dbReference>
<dbReference type="InterPro" id="IPR051192">
    <property type="entry name" value="Sprouty_domain"/>
</dbReference>
<feature type="compositionally biased region" description="Low complexity" evidence="2">
    <location>
        <begin position="98"/>
        <end position="117"/>
    </location>
</feature>
<feature type="compositionally biased region" description="Low complexity" evidence="2">
    <location>
        <begin position="218"/>
        <end position="230"/>
    </location>
</feature>
<evidence type="ECO:0000256" key="2">
    <source>
        <dbReference type="SAM" id="MobiDB-lite"/>
    </source>
</evidence>
<dbReference type="PANTHER" id="PTHR12365">
    <property type="entry name" value="SPROUTY"/>
    <property type="match status" value="1"/>
</dbReference>
<dbReference type="EMBL" id="CH478323">
    <property type="protein sequence ID" value="EAT33228.1"/>
    <property type="molecule type" value="Genomic_DNA"/>
</dbReference>
<feature type="compositionally biased region" description="Low complexity" evidence="2">
    <location>
        <begin position="68"/>
        <end position="88"/>
    </location>
</feature>
<reference evidence="3" key="2">
    <citation type="journal article" date="2007" name="Science">
        <title>Genome sequence of Aedes aegypti, a major arbovirus vector.</title>
        <authorList>
            <person name="Nene V."/>
            <person name="Wortman J.R."/>
            <person name="Lawson D."/>
            <person name="Haas B."/>
            <person name="Kodira C."/>
            <person name="Tu Z.J."/>
            <person name="Loftus B."/>
            <person name="Xi Z."/>
            <person name="Megy K."/>
            <person name="Grabherr M."/>
            <person name="Ren Q."/>
            <person name="Zdobnov E.M."/>
            <person name="Lobo N.F."/>
            <person name="Campbell K.S."/>
            <person name="Brown S.E."/>
            <person name="Bonaldo M.F."/>
            <person name="Zhu J."/>
            <person name="Sinkins S.P."/>
            <person name="Hogenkamp D.G."/>
            <person name="Amedeo P."/>
            <person name="Arensburger P."/>
            <person name="Atkinson P.W."/>
            <person name="Bidwell S."/>
            <person name="Biedler J."/>
            <person name="Birney E."/>
            <person name="Bruggner R.V."/>
            <person name="Costas J."/>
            <person name="Coy M.R."/>
            <person name="Crabtree J."/>
            <person name="Crawford M."/>
            <person name="Debruyn B."/>
            <person name="Decaprio D."/>
            <person name="Eiglmeier K."/>
            <person name="Eisenstadt E."/>
            <person name="El-Dorry H."/>
            <person name="Gelbart W.M."/>
            <person name="Gomes S.L."/>
            <person name="Hammond M."/>
            <person name="Hannick L.I."/>
            <person name="Hogan J.R."/>
            <person name="Holmes M.H."/>
            <person name="Jaffe D."/>
            <person name="Johnston J.S."/>
            <person name="Kennedy R.C."/>
            <person name="Koo H."/>
            <person name="Kravitz S."/>
            <person name="Kriventseva E.V."/>
            <person name="Kulp D."/>
            <person name="Labutti K."/>
            <person name="Lee E."/>
            <person name="Li S."/>
            <person name="Lovin D.D."/>
            <person name="Mao C."/>
            <person name="Mauceli E."/>
            <person name="Menck C.F."/>
            <person name="Miller J.R."/>
            <person name="Montgomery P."/>
            <person name="Mori A."/>
            <person name="Nascimento A.L."/>
            <person name="Naveira H.F."/>
            <person name="Nusbaum C."/>
            <person name="O'leary S."/>
            <person name="Orvis J."/>
            <person name="Pertea M."/>
            <person name="Quesneville H."/>
            <person name="Reidenbach K.R."/>
            <person name="Rogers Y.H."/>
            <person name="Roth C.W."/>
            <person name="Schneider J.R."/>
            <person name="Schatz M."/>
            <person name="Shumway M."/>
            <person name="Stanke M."/>
            <person name="Stinson E.O."/>
            <person name="Tubio J.M."/>
            <person name="Vanzee J.P."/>
            <person name="Verjovski-Almeida S."/>
            <person name="Werner D."/>
            <person name="White O."/>
            <person name="Wyder S."/>
            <person name="Zeng Q."/>
            <person name="Zhao Q."/>
            <person name="Zhao Y."/>
            <person name="Hill C.A."/>
            <person name="Raikhel A.S."/>
            <person name="Soares M.B."/>
            <person name="Knudson D.L."/>
            <person name="Lee N.H."/>
            <person name="Galagan J."/>
            <person name="Salzberg S.L."/>
            <person name="Paulsen I.T."/>
            <person name="Dimopoulos G."/>
            <person name="Collins F.H."/>
            <person name="Birren B."/>
            <person name="Fraser-Liggett C.M."/>
            <person name="Severson D.W."/>
        </authorList>
    </citation>
    <scope>NUCLEOTIDE SEQUENCE [LARGE SCALE GENOMIC DNA]</scope>
    <source>
        <strain evidence="3">Liverpool</strain>
    </source>
</reference>
<protein>
    <submittedName>
        <fullName evidence="3">AAEL014510-PA</fullName>
    </submittedName>
</protein>
<feature type="compositionally biased region" description="Polar residues" evidence="2">
    <location>
        <begin position="245"/>
        <end position="271"/>
    </location>
</feature>
<dbReference type="VEuPathDB" id="VectorBase:AAEL014510"/>
<dbReference type="PANTHER" id="PTHR12365:SF7">
    <property type="entry name" value="PROTEIN SPROUTY"/>
    <property type="match status" value="1"/>
</dbReference>
<feature type="compositionally biased region" description="Low complexity" evidence="2">
    <location>
        <begin position="309"/>
        <end position="325"/>
    </location>
</feature>
<feature type="region of interest" description="Disordered" evidence="2">
    <location>
        <begin position="1"/>
        <end position="329"/>
    </location>
</feature>
<feature type="compositionally biased region" description="Low complexity" evidence="2">
    <location>
        <begin position="168"/>
        <end position="180"/>
    </location>
</feature>
<dbReference type="eggNOG" id="ENOG502QTG8">
    <property type="taxonomic scope" value="Eukaryota"/>
</dbReference>
<evidence type="ECO:0000256" key="1">
    <source>
        <dbReference type="ARBA" id="ARBA00010964"/>
    </source>
</evidence>
<dbReference type="Proteomes" id="UP000682892">
    <property type="component" value="Unassembled WGS sequence"/>
</dbReference>
<organism evidence="3 4">
    <name type="scientific">Aedes aegypti</name>
    <name type="common">Yellowfever mosquito</name>
    <name type="synonym">Culex aegypti</name>
    <dbReference type="NCBI Taxonomy" id="7159"/>
    <lineage>
        <taxon>Eukaryota</taxon>
        <taxon>Metazoa</taxon>
        <taxon>Ecdysozoa</taxon>
        <taxon>Arthropoda</taxon>
        <taxon>Hexapoda</taxon>
        <taxon>Insecta</taxon>
        <taxon>Pterygota</taxon>
        <taxon>Neoptera</taxon>
        <taxon>Endopterygota</taxon>
        <taxon>Diptera</taxon>
        <taxon>Nematocera</taxon>
        <taxon>Culicoidea</taxon>
        <taxon>Culicidae</taxon>
        <taxon>Culicinae</taxon>
        <taxon>Aedini</taxon>
        <taxon>Aedes</taxon>
        <taxon>Stegomyia</taxon>
    </lineage>
</organism>
<dbReference type="GO" id="GO:0040037">
    <property type="term" value="P:negative regulation of fibroblast growth factor receptor signaling pathway"/>
    <property type="evidence" value="ECO:0007669"/>
    <property type="project" value="TreeGrafter"/>
</dbReference>
<comment type="similarity">
    <text evidence="1">Belongs to the sprouty family.</text>
</comment>
<gene>
    <name evidence="3" type="ORF">AaeL_AAEL014510</name>
</gene>
<name>Q16G62_AEDAE</name>
<feature type="compositionally biased region" description="Polar residues" evidence="2">
    <location>
        <begin position="132"/>
        <end position="144"/>
    </location>
</feature>
<feature type="compositionally biased region" description="Polar residues" evidence="2">
    <location>
        <begin position="154"/>
        <end position="167"/>
    </location>
</feature>
<dbReference type="HOGENOM" id="CLU_458038_0_0_1"/>
<sequence length="596" mass="62751">MDRRNGGDPLAPPRPPKSLPRVHRPRAPEPTIMSAANSTNQSSANNSANNTTITNRSLHNVQQLSPKPRNLSASSSPARNLSSNILSSIPPPLPPQIAPLTPLHTRSSSNSSSISSSSHHHPHHHQLSTSSIVSNNLAQPASTFSRRRPPAALPTNSTPSILNPSIETTASTTTTTSASSPVTLAAPRPENERLTNEYVDTPFSRLSPASNRQRGQHAIGSAATTGSATTPMPSVASSIDRHHQLSVSQPTNNRLHSPSTIHSSNSTTVSTIGKPIGSTATTTTLHSSNRNFNNNTINSRPNQLPLGQTTSSTAATTTTTTGTTGMPLSGAPTIQSATLPITKQPVSNNFSKDSSAAGLHELDTDLHPSSGDLLNSITCPQCKKCRCEECQRPRQLPSRWLCDKTCLCSAETIIDYASCLCCVKALFYHCSKDHELERESDTVSCADDPCSCVPHKRTTRWGCLAALSLPLPCLLCYWPMRGCVAICAKCYAKHSRHGCRCQSQNGSSLADSILGGTGLGSGSLGGGGNGGSQGGNGNLDHGSNISSKFSTVSTRSTDICCICKRATKEAAAAADAIFEKQGPLAEIITIASGVQR</sequence>
<dbReference type="GO" id="GO:0048513">
    <property type="term" value="P:animal organ development"/>
    <property type="evidence" value="ECO:0007669"/>
    <property type="project" value="TreeGrafter"/>
</dbReference>
<evidence type="ECO:0000313" key="4">
    <source>
        <dbReference type="Proteomes" id="UP000682892"/>
    </source>
</evidence>
<reference evidence="3" key="1">
    <citation type="submission" date="2005-10" db="EMBL/GenBank/DDBJ databases">
        <authorList>
            <person name="Loftus B.J."/>
            <person name="Nene V.M."/>
            <person name="Hannick L.I."/>
            <person name="Bidwell S."/>
            <person name="Haas B."/>
            <person name="Amedeo P."/>
            <person name="Orvis J."/>
            <person name="Wortman J.R."/>
            <person name="White O.R."/>
            <person name="Salzberg S."/>
            <person name="Shumway M."/>
            <person name="Koo H."/>
            <person name="Zhao Y."/>
            <person name="Holmes M."/>
            <person name="Miller J."/>
            <person name="Schatz M."/>
            <person name="Pop M."/>
            <person name="Pai G."/>
            <person name="Utterback T."/>
            <person name="Rogers Y.-H."/>
            <person name="Kravitz S."/>
            <person name="Fraser C.M."/>
        </authorList>
    </citation>
    <scope>NUCLEOTIDE SEQUENCE</scope>
    <source>
        <strain evidence="3">Liverpool</strain>
    </source>
</reference>
<proteinExistence type="inferred from homology"/>
<feature type="compositionally biased region" description="Polar residues" evidence="2">
    <location>
        <begin position="56"/>
        <end position="65"/>
    </location>
</feature>
<dbReference type="Pfam" id="PF05210">
    <property type="entry name" value="Sprouty"/>
    <property type="match status" value="1"/>
</dbReference>
<feature type="compositionally biased region" description="Low complexity" evidence="2">
    <location>
        <begin position="34"/>
        <end position="55"/>
    </location>
</feature>
<accession>Q16G62</accession>
<dbReference type="PaxDb" id="7159-AAEL014510-PA"/>
<evidence type="ECO:0000313" key="3">
    <source>
        <dbReference type="EMBL" id="EAT33228.1"/>
    </source>
</evidence>
<dbReference type="OMA" id="ADFDDYQ"/>